<evidence type="ECO:0000256" key="3">
    <source>
        <dbReference type="SAM" id="Coils"/>
    </source>
</evidence>
<dbReference type="Pfam" id="PF25944">
    <property type="entry name" value="Beta-barrel_RND"/>
    <property type="match status" value="1"/>
</dbReference>
<feature type="domain" description="Multidrug resistance protein MdtA-like C-terminal permuted SH3" evidence="8">
    <location>
        <begin position="297"/>
        <end position="357"/>
    </location>
</feature>
<gene>
    <name evidence="9" type="ORF">C8N47_11448</name>
</gene>
<comment type="similarity">
    <text evidence="2">Belongs to the membrane fusion protein (MFP) (TC 8.A.1) family.</text>
</comment>
<dbReference type="Gene3D" id="2.40.50.100">
    <property type="match status" value="1"/>
</dbReference>
<dbReference type="PANTHER" id="PTHR30158:SF23">
    <property type="entry name" value="MULTIDRUG RESISTANCE PROTEIN MEXA"/>
    <property type="match status" value="1"/>
</dbReference>
<proteinExistence type="inferred from homology"/>
<evidence type="ECO:0000313" key="10">
    <source>
        <dbReference type="Proteomes" id="UP000243525"/>
    </source>
</evidence>
<dbReference type="InterPro" id="IPR058627">
    <property type="entry name" value="MdtA-like_C"/>
</dbReference>
<dbReference type="PANTHER" id="PTHR30158">
    <property type="entry name" value="ACRA/E-RELATED COMPONENT OF DRUG EFFLUX TRANSPORTER"/>
    <property type="match status" value="1"/>
</dbReference>
<dbReference type="InterPro" id="IPR058625">
    <property type="entry name" value="MdtA-like_BSH"/>
</dbReference>
<keyword evidence="10" id="KW-1185">Reference proteome</keyword>
<dbReference type="GO" id="GO:0015562">
    <property type="term" value="F:efflux transmembrane transporter activity"/>
    <property type="evidence" value="ECO:0007669"/>
    <property type="project" value="InterPro"/>
</dbReference>
<keyword evidence="3" id="KW-0175">Coiled coil</keyword>
<evidence type="ECO:0000313" key="9">
    <source>
        <dbReference type="EMBL" id="PTN07705.1"/>
    </source>
</evidence>
<comment type="caution">
    <text evidence="9">The sequence shown here is derived from an EMBL/GenBank/DDBJ whole genome shotgun (WGS) entry which is preliminary data.</text>
</comment>
<feature type="domain" description="Multidrug resistance protein MdtA-like beta-barrel" evidence="7">
    <location>
        <begin position="204"/>
        <end position="291"/>
    </location>
</feature>
<dbReference type="PROSITE" id="PS51257">
    <property type="entry name" value="PROKAR_LIPOPROTEIN"/>
    <property type="match status" value="1"/>
</dbReference>
<dbReference type="EMBL" id="QAAD01000014">
    <property type="protein sequence ID" value="PTN07705.1"/>
    <property type="molecule type" value="Genomic_DNA"/>
</dbReference>
<evidence type="ECO:0000256" key="1">
    <source>
        <dbReference type="ARBA" id="ARBA00004196"/>
    </source>
</evidence>
<dbReference type="Gene3D" id="2.40.30.170">
    <property type="match status" value="1"/>
</dbReference>
<sequence>MKHLSIIAILLAMYSCSDSTGGRAGMAGQVREYKAIELQPQQTTLYKDYPTTLQGVQTVEIRPRVAGYIEEIFVDEGDLVKKGQILFRLNANDLQAQLRSAEAQVKVAEAQVATAKINVEKTQPLVDKNIVSEFELESVKAAYASAEAQLANAKANVANAKANLGYTLIASPTDGIIGNFPYRVGSLVSSSSAQPLTTVSNTATMYAYFSANETEFLALTKDLEGANTKQKLENLPAVELILSDNTAYPIKGQVETASGIVDQSTGAINIRASFKNPEGLLRSGGSGAVRIPQHFNNAIVIPQKATTEIQNKHFVYVVNAENKVVNTQIEVVAGNLKDAYIVTTGLKIGDKVVVEGITSLRDGTEIKPNVTPQQTGDNNSSNQ</sequence>
<evidence type="ECO:0000259" key="5">
    <source>
        <dbReference type="Pfam" id="PF25876"/>
    </source>
</evidence>
<dbReference type="NCBIfam" id="TIGR01730">
    <property type="entry name" value="RND_mfp"/>
    <property type="match status" value="1"/>
</dbReference>
<dbReference type="InterPro" id="IPR058626">
    <property type="entry name" value="MdtA-like_b-barrel"/>
</dbReference>
<comment type="subcellular location">
    <subcellularLocation>
        <location evidence="1">Cell envelope</location>
    </subcellularLocation>
</comment>
<evidence type="ECO:0000259" key="7">
    <source>
        <dbReference type="Pfam" id="PF25944"/>
    </source>
</evidence>
<dbReference type="GO" id="GO:0046677">
    <property type="term" value="P:response to antibiotic"/>
    <property type="evidence" value="ECO:0007669"/>
    <property type="project" value="TreeGrafter"/>
</dbReference>
<dbReference type="Pfam" id="PF25967">
    <property type="entry name" value="RND-MFP_C"/>
    <property type="match status" value="1"/>
</dbReference>
<dbReference type="GO" id="GO:0005886">
    <property type="term" value="C:plasma membrane"/>
    <property type="evidence" value="ECO:0007669"/>
    <property type="project" value="TreeGrafter"/>
</dbReference>
<dbReference type="RefSeq" id="WP_211316136.1">
    <property type="nucleotide sequence ID" value="NZ_OY782574.1"/>
</dbReference>
<reference evidence="9 10" key="1">
    <citation type="submission" date="2018-04" db="EMBL/GenBank/DDBJ databases">
        <title>Genomic Encyclopedia of Archaeal and Bacterial Type Strains, Phase II (KMG-II): from individual species to whole genera.</title>
        <authorList>
            <person name="Goeker M."/>
        </authorList>
    </citation>
    <scope>NUCLEOTIDE SEQUENCE [LARGE SCALE GENOMIC DNA]</scope>
    <source>
        <strain evidence="9 10">DSM 28823</strain>
    </source>
</reference>
<dbReference type="SUPFAM" id="SSF111369">
    <property type="entry name" value="HlyD-like secretion proteins"/>
    <property type="match status" value="1"/>
</dbReference>
<feature type="domain" description="Multidrug resistance protein MdtA-like barrel-sandwich hybrid" evidence="6">
    <location>
        <begin position="58"/>
        <end position="199"/>
    </location>
</feature>
<dbReference type="GO" id="GO:0030313">
    <property type="term" value="C:cell envelope"/>
    <property type="evidence" value="ECO:0007669"/>
    <property type="project" value="UniProtKB-SubCell"/>
</dbReference>
<evidence type="ECO:0000259" key="8">
    <source>
        <dbReference type="Pfam" id="PF25967"/>
    </source>
</evidence>
<feature type="coiled-coil region" evidence="3">
    <location>
        <begin position="91"/>
        <end position="163"/>
    </location>
</feature>
<feature type="region of interest" description="Disordered" evidence="4">
    <location>
        <begin position="364"/>
        <end position="383"/>
    </location>
</feature>
<feature type="domain" description="Multidrug resistance protein MdtA-like alpha-helical hairpin" evidence="5">
    <location>
        <begin position="97"/>
        <end position="167"/>
    </location>
</feature>
<dbReference type="Pfam" id="PF25917">
    <property type="entry name" value="BSH_RND"/>
    <property type="match status" value="1"/>
</dbReference>
<name>A0A2T5BZJ3_9BACT</name>
<feature type="compositionally biased region" description="Polar residues" evidence="4">
    <location>
        <begin position="370"/>
        <end position="383"/>
    </location>
</feature>
<evidence type="ECO:0000256" key="2">
    <source>
        <dbReference type="ARBA" id="ARBA00009477"/>
    </source>
</evidence>
<evidence type="ECO:0000259" key="6">
    <source>
        <dbReference type="Pfam" id="PF25917"/>
    </source>
</evidence>
<organism evidence="9 10">
    <name type="scientific">Mangrovibacterium marinum</name>
    <dbReference type="NCBI Taxonomy" id="1639118"/>
    <lineage>
        <taxon>Bacteria</taxon>
        <taxon>Pseudomonadati</taxon>
        <taxon>Bacteroidota</taxon>
        <taxon>Bacteroidia</taxon>
        <taxon>Marinilabiliales</taxon>
        <taxon>Prolixibacteraceae</taxon>
        <taxon>Mangrovibacterium</taxon>
    </lineage>
</organism>
<dbReference type="Gene3D" id="1.10.287.470">
    <property type="entry name" value="Helix hairpin bin"/>
    <property type="match status" value="1"/>
</dbReference>
<dbReference type="Pfam" id="PF25876">
    <property type="entry name" value="HH_MFP_RND"/>
    <property type="match status" value="1"/>
</dbReference>
<accession>A0A2T5BZJ3</accession>
<dbReference type="AlphaFoldDB" id="A0A2T5BZJ3"/>
<evidence type="ECO:0000256" key="4">
    <source>
        <dbReference type="SAM" id="MobiDB-lite"/>
    </source>
</evidence>
<dbReference type="InterPro" id="IPR006143">
    <property type="entry name" value="RND_pump_MFP"/>
</dbReference>
<protein>
    <submittedName>
        <fullName evidence="9">Membrane fusion protein (Multidrug efflux system)</fullName>
    </submittedName>
</protein>
<dbReference type="InterPro" id="IPR058624">
    <property type="entry name" value="MdtA-like_HH"/>
</dbReference>
<dbReference type="Gene3D" id="2.40.420.20">
    <property type="match status" value="1"/>
</dbReference>
<dbReference type="Proteomes" id="UP000243525">
    <property type="component" value="Unassembled WGS sequence"/>
</dbReference>